<protein>
    <submittedName>
        <fullName evidence="2">Uncharacterized protein</fullName>
    </submittedName>
</protein>
<dbReference type="AlphaFoldDB" id="A0A914D1Z9"/>
<accession>A0A914D1Z9</accession>
<evidence type="ECO:0000313" key="1">
    <source>
        <dbReference type="Proteomes" id="UP000887540"/>
    </source>
</evidence>
<dbReference type="WBParaSite" id="ACRNAN_scaffold17233.g6912.t1">
    <property type="protein sequence ID" value="ACRNAN_scaffold17233.g6912.t1"/>
    <property type="gene ID" value="ACRNAN_scaffold17233.g6912"/>
</dbReference>
<organism evidence="1 2">
    <name type="scientific">Acrobeloides nanus</name>
    <dbReference type="NCBI Taxonomy" id="290746"/>
    <lineage>
        <taxon>Eukaryota</taxon>
        <taxon>Metazoa</taxon>
        <taxon>Ecdysozoa</taxon>
        <taxon>Nematoda</taxon>
        <taxon>Chromadorea</taxon>
        <taxon>Rhabditida</taxon>
        <taxon>Tylenchina</taxon>
        <taxon>Cephalobomorpha</taxon>
        <taxon>Cephaloboidea</taxon>
        <taxon>Cephalobidae</taxon>
        <taxon>Acrobeloides</taxon>
    </lineage>
</organism>
<sequence>MRDKLLDDDEIDLEMEKNSYSDRMRPRYSSKVHPTAKISYALSTISTVVQSMELSWHGVYVKPKHKNESGNIFSRIKNFAHQKIGEKKSEIHREHILQNAYGVAQPGEILALMGARYFRSLMRPVRSE</sequence>
<dbReference type="Proteomes" id="UP000887540">
    <property type="component" value="Unplaced"/>
</dbReference>
<keyword evidence="1" id="KW-1185">Reference proteome</keyword>
<reference evidence="2" key="1">
    <citation type="submission" date="2022-11" db="UniProtKB">
        <authorList>
            <consortium name="WormBaseParasite"/>
        </authorList>
    </citation>
    <scope>IDENTIFICATION</scope>
</reference>
<name>A0A914D1Z9_9BILA</name>
<evidence type="ECO:0000313" key="2">
    <source>
        <dbReference type="WBParaSite" id="ACRNAN_scaffold17233.g6912.t1"/>
    </source>
</evidence>
<proteinExistence type="predicted"/>